<dbReference type="EMBL" id="JANBPG010000067">
    <property type="protein sequence ID" value="KAJ1900672.1"/>
    <property type="molecule type" value="Genomic_DNA"/>
</dbReference>
<reference evidence="1" key="1">
    <citation type="submission" date="2022-07" db="EMBL/GenBank/DDBJ databases">
        <title>Phylogenomic reconstructions and comparative analyses of Kickxellomycotina fungi.</title>
        <authorList>
            <person name="Reynolds N.K."/>
            <person name="Stajich J.E."/>
            <person name="Barry K."/>
            <person name="Grigoriev I.V."/>
            <person name="Crous P."/>
            <person name="Smith M.E."/>
        </authorList>
    </citation>
    <scope>NUCLEOTIDE SEQUENCE</scope>
    <source>
        <strain evidence="1">Benny 63K</strain>
    </source>
</reference>
<name>A0ACC1ITJ1_9FUNG</name>
<evidence type="ECO:0000313" key="2">
    <source>
        <dbReference type="Proteomes" id="UP001150581"/>
    </source>
</evidence>
<protein>
    <submittedName>
        <fullName evidence="1">Uncharacterized protein</fullName>
    </submittedName>
</protein>
<dbReference type="Proteomes" id="UP001150581">
    <property type="component" value="Unassembled WGS sequence"/>
</dbReference>
<gene>
    <name evidence="1" type="ORF">LPJ66_001329</name>
</gene>
<evidence type="ECO:0000313" key="1">
    <source>
        <dbReference type="EMBL" id="KAJ1900672.1"/>
    </source>
</evidence>
<sequence length="306" mass="33316">MATSSSMDRYIANIRGKVAIVTGAASGLGKQLSKVLAENQLKVLLVDIDPKVEQVSNELNKQHHNTSSIILDLCERGSIQKFFDKAIEKFGHIDIVVNNAGIANERSLFNQEDHKELDRIIDINLRAPMEATRLAVRYFRETGIRGTVLNTASVGGLMPISLMESYGSTKAGIIFFTASCKALAPQVRVNAVAPYFTDTPLVANSRLVQAYPLVQKIGLMKPEKVIKTMIKALGDESLAGDTLMIAMGAKAEKLTFYDGLTLQVTAYIAGGTVNKYAASISSYFSGMLNSILGFLRNPVPVDIKRE</sequence>
<proteinExistence type="predicted"/>
<organism evidence="1 2">
    <name type="scientific">Kickxella alabastrina</name>
    <dbReference type="NCBI Taxonomy" id="61397"/>
    <lineage>
        <taxon>Eukaryota</taxon>
        <taxon>Fungi</taxon>
        <taxon>Fungi incertae sedis</taxon>
        <taxon>Zoopagomycota</taxon>
        <taxon>Kickxellomycotina</taxon>
        <taxon>Kickxellomycetes</taxon>
        <taxon>Kickxellales</taxon>
        <taxon>Kickxellaceae</taxon>
        <taxon>Kickxella</taxon>
    </lineage>
</organism>
<accession>A0ACC1ITJ1</accession>
<comment type="caution">
    <text evidence="1">The sequence shown here is derived from an EMBL/GenBank/DDBJ whole genome shotgun (WGS) entry which is preliminary data.</text>
</comment>
<keyword evidence="2" id="KW-1185">Reference proteome</keyword>